<name>A0A941W139_9BACT</name>
<dbReference type="Pfam" id="PF02604">
    <property type="entry name" value="PhdYeFM_antitox"/>
    <property type="match status" value="1"/>
</dbReference>
<dbReference type="SUPFAM" id="SSF143120">
    <property type="entry name" value="YefM-like"/>
    <property type="match status" value="1"/>
</dbReference>
<dbReference type="AlphaFoldDB" id="A0A941W139"/>
<evidence type="ECO:0000313" key="3">
    <source>
        <dbReference type="EMBL" id="MBS1257196.1"/>
    </source>
</evidence>
<dbReference type="InterPro" id="IPR036165">
    <property type="entry name" value="YefM-like_sf"/>
</dbReference>
<sequence>MLVNTEKMISVAKLQRELTQRLKDVSETGDPVFVLRNNSLAAVIVAKEEYETLKQIEEMLEYLDIAEDVQKRLKNHKRSKNIPWNKVKKDYAL</sequence>
<organism evidence="3 4">
    <name type="scientific">Candidatus Scalindua arabica</name>
    <dbReference type="NCBI Taxonomy" id="1127984"/>
    <lineage>
        <taxon>Bacteria</taxon>
        <taxon>Pseudomonadati</taxon>
        <taxon>Planctomycetota</taxon>
        <taxon>Candidatus Brocadiia</taxon>
        <taxon>Candidatus Brocadiales</taxon>
        <taxon>Candidatus Scalinduaceae</taxon>
        <taxon>Candidatus Scalindua</taxon>
    </lineage>
</organism>
<dbReference type="Proteomes" id="UP000722750">
    <property type="component" value="Unassembled WGS sequence"/>
</dbReference>
<proteinExistence type="inferred from homology"/>
<comment type="similarity">
    <text evidence="1 2">Belongs to the phD/YefM antitoxin family.</text>
</comment>
<evidence type="ECO:0000256" key="2">
    <source>
        <dbReference type="RuleBase" id="RU362080"/>
    </source>
</evidence>
<dbReference type="EMBL" id="JAANXD010000014">
    <property type="protein sequence ID" value="MBS1257196.1"/>
    <property type="molecule type" value="Genomic_DNA"/>
</dbReference>
<comment type="caution">
    <text evidence="3">The sequence shown here is derived from an EMBL/GenBank/DDBJ whole genome shotgun (WGS) entry which is preliminary data.</text>
</comment>
<dbReference type="Gene3D" id="3.40.1620.10">
    <property type="entry name" value="YefM-like domain"/>
    <property type="match status" value="1"/>
</dbReference>
<reference evidence="3" key="1">
    <citation type="journal article" date="2021" name="ISME J.">
        <title>Fine-scale metabolic discontinuity in a stratified prokaryote microbiome of a Red Sea deep halocline.</title>
        <authorList>
            <person name="Michoud G."/>
            <person name="Ngugi D.K."/>
            <person name="Barozzi A."/>
            <person name="Merlino G."/>
            <person name="Calleja M.L."/>
            <person name="Delgado-Huertas A."/>
            <person name="Moran X.A.G."/>
            <person name="Daffonchio D."/>
        </authorList>
    </citation>
    <scope>NUCLEOTIDE SEQUENCE</scope>
    <source>
        <strain evidence="3">SuakinDeep_MAG55_1</strain>
    </source>
</reference>
<dbReference type="InterPro" id="IPR006442">
    <property type="entry name" value="Antitoxin_Phd/YefM"/>
</dbReference>
<accession>A0A941W139</accession>
<protein>
    <recommendedName>
        <fullName evidence="2">Antitoxin</fullName>
    </recommendedName>
</protein>
<comment type="function">
    <text evidence="2">Antitoxin component of a type II toxin-antitoxin (TA) system.</text>
</comment>
<evidence type="ECO:0000256" key="1">
    <source>
        <dbReference type="ARBA" id="ARBA00009981"/>
    </source>
</evidence>
<gene>
    <name evidence="3" type="ORF">MAG551_00232</name>
</gene>
<evidence type="ECO:0000313" key="4">
    <source>
        <dbReference type="Proteomes" id="UP000722750"/>
    </source>
</evidence>
<dbReference type="NCBIfam" id="TIGR01552">
    <property type="entry name" value="phd_fam"/>
    <property type="match status" value="1"/>
</dbReference>